<dbReference type="InterPro" id="IPR041033">
    <property type="entry name" value="SpaA_PFL_dom_1"/>
</dbReference>
<comment type="subcellular location">
    <subcellularLocation>
        <location evidence="1">Secreted</location>
    </subcellularLocation>
</comment>
<evidence type="ECO:0000256" key="4">
    <source>
        <dbReference type="ARBA" id="ARBA00022729"/>
    </source>
</evidence>
<organism evidence="8 9">
    <name type="scientific">Enterococcus ureilyticus</name>
    <dbReference type="NCBI Taxonomy" id="1131292"/>
    <lineage>
        <taxon>Bacteria</taxon>
        <taxon>Bacillati</taxon>
        <taxon>Bacillota</taxon>
        <taxon>Bacilli</taxon>
        <taxon>Lactobacillales</taxon>
        <taxon>Enterococcaceae</taxon>
        <taxon>Enterococcus</taxon>
    </lineage>
</organism>
<feature type="domain" description="SpaA-like prealbumin fold" evidence="7">
    <location>
        <begin position="1070"/>
        <end position="1157"/>
    </location>
</feature>
<dbReference type="PANTHER" id="PTHR36108">
    <property type="entry name" value="COLOSSIN-B-RELATED"/>
    <property type="match status" value="1"/>
</dbReference>
<feature type="domain" description="SpaA-like prealbumin fold" evidence="7">
    <location>
        <begin position="1167"/>
        <end position="1254"/>
    </location>
</feature>
<keyword evidence="9" id="KW-1185">Reference proteome</keyword>
<reference evidence="9" key="1">
    <citation type="submission" date="2016-09" db="EMBL/GenBank/DDBJ databases">
        <authorList>
            <person name="Gulvik C.A."/>
        </authorList>
    </citation>
    <scope>NUCLEOTIDE SEQUENCE [LARGE SCALE GENOMIC DNA]</scope>
    <source>
        <strain evidence="9">LMG 26676</strain>
    </source>
</reference>
<keyword evidence="3" id="KW-0964">Secreted</keyword>
<feature type="transmembrane region" description="Helical" evidence="5">
    <location>
        <begin position="1288"/>
        <end position="1308"/>
    </location>
</feature>
<evidence type="ECO:0000259" key="6">
    <source>
        <dbReference type="Pfam" id="PF17210"/>
    </source>
</evidence>
<dbReference type="SUPFAM" id="SSF49478">
    <property type="entry name" value="Cna protein B-type domain"/>
    <property type="match status" value="2"/>
</dbReference>
<dbReference type="RefSeq" id="WP_069641519.1">
    <property type="nucleotide sequence ID" value="NZ_JAFBEZ010000008.1"/>
</dbReference>
<name>A0A1E5H5P4_9ENTE</name>
<protein>
    <recommendedName>
        <fullName evidence="10">Prealbumin-like fold domain-containing protein</fullName>
    </recommendedName>
</protein>
<dbReference type="SUPFAM" id="SSF117074">
    <property type="entry name" value="Hypothetical protein PA1324"/>
    <property type="match status" value="1"/>
</dbReference>
<dbReference type="PANTHER" id="PTHR36108:SF13">
    <property type="entry name" value="COLOSSIN-B-RELATED"/>
    <property type="match status" value="1"/>
</dbReference>
<dbReference type="InterPro" id="IPR013783">
    <property type="entry name" value="Ig-like_fold"/>
</dbReference>
<dbReference type="Pfam" id="PF17802">
    <property type="entry name" value="SpaA"/>
    <property type="match status" value="2"/>
</dbReference>
<gene>
    <name evidence="8" type="ORF">BCR24_09790</name>
</gene>
<proteinExistence type="inferred from homology"/>
<accession>A0A1E5H5P4</accession>
<evidence type="ECO:0000256" key="1">
    <source>
        <dbReference type="ARBA" id="ARBA00004613"/>
    </source>
</evidence>
<keyword evidence="5" id="KW-1133">Transmembrane helix</keyword>
<evidence type="ECO:0000256" key="2">
    <source>
        <dbReference type="ARBA" id="ARBA00007257"/>
    </source>
</evidence>
<evidence type="ECO:0000256" key="5">
    <source>
        <dbReference type="SAM" id="Phobius"/>
    </source>
</evidence>
<evidence type="ECO:0000256" key="3">
    <source>
        <dbReference type="ARBA" id="ARBA00022525"/>
    </source>
</evidence>
<dbReference type="Gene3D" id="2.60.40.10">
    <property type="entry name" value="Immunoglobulins"/>
    <property type="match status" value="3"/>
</dbReference>
<evidence type="ECO:0000313" key="9">
    <source>
        <dbReference type="Proteomes" id="UP000094469"/>
    </source>
</evidence>
<dbReference type="Pfam" id="PF17210">
    <property type="entry name" value="SdrD_B"/>
    <property type="match status" value="1"/>
</dbReference>
<keyword evidence="5" id="KW-0472">Membrane</keyword>
<keyword evidence="4" id="KW-0732">Signal</keyword>
<evidence type="ECO:0000259" key="7">
    <source>
        <dbReference type="Pfam" id="PF17802"/>
    </source>
</evidence>
<dbReference type="GO" id="GO:0005576">
    <property type="term" value="C:extracellular region"/>
    <property type="evidence" value="ECO:0007669"/>
    <property type="project" value="UniProtKB-SubCell"/>
</dbReference>
<sequence>MKKKIIRMLVLLLVLVQVIDVIGMFRYLTIAYAEETVTDTVAEEVSRNEEKPEELATSIETKEDIDASELLEKPTLDVPEKKLFASDENQPIADDRNEEGLVRVSENEEILKNKNYELTTDFYPQLDNADGTPKLDYLVGEEIILYSKLEISSGYFPSKQVKFRVTLAKKYFQYFGVVSGGLTFPVNSELSEDSENIYLDITIDDVKTGINLAIPFRVKLLSNRLYYGTKVPITQTLYDHNGEVLTENSLDLKAITTNRRISFIYGSLSQKVPNEYVNQDKLISSDFIDEVSYSIFRDKYTDVGASLVEVKLTENVIFKKEDNDSAWTYDAVNHSISGEFKYNIYTSGVFKVRYKNVYTETSDYPVQFTGSVNVLNEQGEIETSLEKTSSVQQRKFFSQGVGATTNKWMSWKNSDSRYYIKENKDKELSGWIRANHNGEKGGIFLNTIEDVPTKVEGSSPFTLTEVWLSTVGNLANTDKNKVYGITEAGEKTLIAENIGSTAFVLKDPQPFGSFYIEFDKAVELTSSTDQVTLNFSAKRSSAYWKYLSENLSSGAHSTGNRGNLYYTDKDGNVRESTSSSWIYTYKPVNTLSFSGVLDKPTVFLGEQFEMALYTSVSSPTNPTLINPKLYVILPRGLELVDFFYDTDSLRYTEKKNFKNSGKTAIVVEPKTELKLKDFEKIFNSNKTKLSLRFNNAANYGNQSIESYLTYENNGDEGIKMSAWSYQPSESDPYQIISEATEKKELLAYSKPISLIPPSSVFVDTAASVNEQQGFVHGKTDAVDQGDQFKQKLSILNYSNKAVPSLTGINILPHAGDLSTVANEDGEYIPRGSDLGYLLDGEVEGPDGYTVYYSYDKPSHLMAENKNKKWQQQGSKIDYNKVTMIKIELTNGLLEKNQEVDFTFPVKVPINKSIKHNDKMVNTFTVTTNDTNWIESRGSEIPVTAYSVKGSVYRDKNKNSQKDSDEPFLVGYEVELEQEEATEPIAKQLTNSRGEYDFSPVPARGDYTVRIKTKEGDVISEYLQSSEEIVATDVKLDPANNQEGIAAVTLAPEAISHTINIGIYSDLPILGTVELTKIDSVTKQVLAGANFRFEQVDGAIIEADIATDAEGKIRLENVPLGEYQLVETAAPFGYELDSTPIRVELLDEAIVKLTKENTPILVSPSLLGSAELMKIDGVTKEALSGAVFQLERADGLVVQKELVTNTEGKIIVTDLPLGNYQFVETAAPTDYKLDVEPVSFEVTTARTTVQVTKENVKKSESILQLSTMKQQGNDTGNKTRLLPATGEQALTKLINLGYVLLFLLLLWMFSKKVHGEYYNDKLNY</sequence>
<feature type="domain" description="SD-repeat containing protein B" evidence="6">
    <location>
        <begin position="950"/>
        <end position="1061"/>
    </location>
</feature>
<dbReference type="STRING" id="1131292.BCR24_09790"/>
<evidence type="ECO:0000313" key="8">
    <source>
        <dbReference type="EMBL" id="OEG20202.1"/>
    </source>
</evidence>
<comment type="similarity">
    <text evidence="2">Belongs to the serine-aspartate repeat-containing protein (SDr) family.</text>
</comment>
<dbReference type="InterPro" id="IPR033764">
    <property type="entry name" value="Sdr_B"/>
</dbReference>
<dbReference type="Proteomes" id="UP000094469">
    <property type="component" value="Unassembled WGS sequence"/>
</dbReference>
<comment type="caution">
    <text evidence="8">The sequence shown here is derived from an EMBL/GenBank/DDBJ whole genome shotgun (WGS) entry which is preliminary data.</text>
</comment>
<keyword evidence="5" id="KW-0812">Transmembrane</keyword>
<dbReference type="EMBL" id="MIKC01000042">
    <property type="protein sequence ID" value="OEG20202.1"/>
    <property type="molecule type" value="Genomic_DNA"/>
</dbReference>
<dbReference type="OrthoDB" id="2194620at2"/>
<evidence type="ECO:0008006" key="10">
    <source>
        <dbReference type="Google" id="ProtNLM"/>
    </source>
</evidence>